<dbReference type="Gene3D" id="3.40.50.720">
    <property type="entry name" value="NAD(P)-binding Rossmann-like Domain"/>
    <property type="match status" value="1"/>
</dbReference>
<organism evidence="11 12">
    <name type="scientific">Usitatibacter rugosus</name>
    <dbReference type="NCBI Taxonomy" id="2732067"/>
    <lineage>
        <taxon>Bacteria</taxon>
        <taxon>Pseudomonadati</taxon>
        <taxon>Pseudomonadota</taxon>
        <taxon>Betaproteobacteria</taxon>
        <taxon>Nitrosomonadales</taxon>
        <taxon>Usitatibacteraceae</taxon>
        <taxon>Usitatibacter</taxon>
    </lineage>
</organism>
<dbReference type="AlphaFoldDB" id="A0A6M4GVE7"/>
<dbReference type="GO" id="GO:0005524">
    <property type="term" value="F:ATP binding"/>
    <property type="evidence" value="ECO:0007669"/>
    <property type="project" value="UniProtKB-UniRule"/>
</dbReference>
<keyword evidence="7 8" id="KW-0961">Cell wall biogenesis/degradation</keyword>
<evidence type="ECO:0000259" key="10">
    <source>
        <dbReference type="Pfam" id="PF08245"/>
    </source>
</evidence>
<dbReference type="Gene3D" id="3.40.1190.10">
    <property type="entry name" value="Mur-like, catalytic domain"/>
    <property type="match status" value="1"/>
</dbReference>
<dbReference type="Proteomes" id="UP000501534">
    <property type="component" value="Chromosome"/>
</dbReference>
<proteinExistence type="inferred from homology"/>
<evidence type="ECO:0000259" key="9">
    <source>
        <dbReference type="Pfam" id="PF02875"/>
    </source>
</evidence>
<keyword evidence="6 7" id="KW-0067">ATP-binding</keyword>
<dbReference type="GO" id="GO:0071555">
    <property type="term" value="P:cell wall organization"/>
    <property type="evidence" value="ECO:0007669"/>
    <property type="project" value="UniProtKB-KW"/>
</dbReference>
<dbReference type="PANTHER" id="PTHR43692">
    <property type="entry name" value="UDP-N-ACETYLMURAMOYLALANINE--D-GLUTAMATE LIGASE"/>
    <property type="match status" value="1"/>
</dbReference>
<dbReference type="SUPFAM" id="SSF53244">
    <property type="entry name" value="MurD-like peptide ligases, peptide-binding domain"/>
    <property type="match status" value="1"/>
</dbReference>
<evidence type="ECO:0000313" key="11">
    <source>
        <dbReference type="EMBL" id="QJR09627.1"/>
    </source>
</evidence>
<reference evidence="11 12" key="1">
    <citation type="submission" date="2020-04" db="EMBL/GenBank/DDBJ databases">
        <title>Usitatibacter rugosus gen. nov., sp. nov. and Usitatibacter palustris sp. nov., novel members of Usitatibacteraceae fam. nov. within the order Nitrosomonadales isolated from soil.</title>
        <authorList>
            <person name="Huber K.J."/>
            <person name="Neumann-Schaal M."/>
            <person name="Geppert A."/>
            <person name="Luckner M."/>
            <person name="Wanner G."/>
            <person name="Overmann J."/>
        </authorList>
    </citation>
    <scope>NUCLEOTIDE SEQUENCE [LARGE SCALE GENOMIC DNA]</scope>
    <source>
        <strain evidence="11 12">0125_3</strain>
    </source>
</reference>
<evidence type="ECO:0000256" key="8">
    <source>
        <dbReference type="RuleBase" id="RU003664"/>
    </source>
</evidence>
<keyword evidence="7 8" id="KW-0573">Peptidoglycan synthesis</keyword>
<evidence type="ECO:0000256" key="7">
    <source>
        <dbReference type="HAMAP-Rule" id="MF_00639"/>
    </source>
</evidence>
<dbReference type="UniPathway" id="UPA00219"/>
<dbReference type="KEGG" id="uru:DSM104443_00676"/>
<dbReference type="InterPro" id="IPR005762">
    <property type="entry name" value="MurD"/>
</dbReference>
<dbReference type="InterPro" id="IPR036615">
    <property type="entry name" value="Mur_ligase_C_dom_sf"/>
</dbReference>
<keyword evidence="7 8" id="KW-0133">Cell shape</keyword>
<protein>
    <recommendedName>
        <fullName evidence="7 8">UDP-N-acetylmuramoylalanine--D-glutamate ligase</fullName>
        <ecNumber evidence="7 8">6.3.2.9</ecNumber>
    </recommendedName>
    <alternativeName>
        <fullName evidence="7">D-glutamic acid-adding enzyme</fullName>
    </alternativeName>
    <alternativeName>
        <fullName evidence="7">UDP-N-acetylmuramoyl-L-alanyl-D-glutamate synthetase</fullName>
    </alternativeName>
</protein>
<comment type="function">
    <text evidence="7 8">Cell wall formation. Catalyzes the addition of glutamate to the nucleotide precursor UDP-N-acetylmuramoyl-L-alanine (UMA).</text>
</comment>
<dbReference type="InterPro" id="IPR013221">
    <property type="entry name" value="Mur_ligase_cen"/>
</dbReference>
<dbReference type="RefSeq" id="WP_171089495.1">
    <property type="nucleotide sequence ID" value="NZ_CP053069.1"/>
</dbReference>
<dbReference type="EC" id="6.3.2.9" evidence="7 8"/>
<dbReference type="GO" id="GO:0005737">
    <property type="term" value="C:cytoplasm"/>
    <property type="evidence" value="ECO:0007669"/>
    <property type="project" value="UniProtKB-SubCell"/>
</dbReference>
<accession>A0A6M4GVE7</accession>
<keyword evidence="4 7" id="KW-0436">Ligase</keyword>
<dbReference type="PANTHER" id="PTHR43692:SF1">
    <property type="entry name" value="UDP-N-ACETYLMURAMOYLALANINE--D-GLUTAMATE LIGASE"/>
    <property type="match status" value="1"/>
</dbReference>
<dbReference type="Pfam" id="PF08245">
    <property type="entry name" value="Mur_ligase_M"/>
    <property type="match status" value="1"/>
</dbReference>
<dbReference type="InterPro" id="IPR036565">
    <property type="entry name" value="Mur-like_cat_sf"/>
</dbReference>
<dbReference type="HAMAP" id="MF_00639">
    <property type="entry name" value="MurD"/>
    <property type="match status" value="1"/>
</dbReference>
<evidence type="ECO:0000256" key="5">
    <source>
        <dbReference type="ARBA" id="ARBA00022741"/>
    </source>
</evidence>
<keyword evidence="7 8" id="KW-0132">Cell division</keyword>
<evidence type="ECO:0000256" key="1">
    <source>
        <dbReference type="ARBA" id="ARBA00004496"/>
    </source>
</evidence>
<dbReference type="GO" id="GO:0009252">
    <property type="term" value="P:peptidoglycan biosynthetic process"/>
    <property type="evidence" value="ECO:0007669"/>
    <property type="project" value="UniProtKB-UniRule"/>
</dbReference>
<feature type="binding site" evidence="7">
    <location>
        <begin position="120"/>
        <end position="126"/>
    </location>
    <ligand>
        <name>ATP</name>
        <dbReference type="ChEBI" id="CHEBI:30616"/>
    </ligand>
</feature>
<dbReference type="EMBL" id="CP053069">
    <property type="protein sequence ID" value="QJR09627.1"/>
    <property type="molecule type" value="Genomic_DNA"/>
</dbReference>
<dbReference type="GO" id="GO:0008360">
    <property type="term" value="P:regulation of cell shape"/>
    <property type="evidence" value="ECO:0007669"/>
    <property type="project" value="UniProtKB-KW"/>
</dbReference>
<keyword evidence="7 8" id="KW-0131">Cell cycle</keyword>
<gene>
    <name evidence="7 11" type="primary">murD</name>
    <name evidence="11" type="ORF">DSM104443_00676</name>
</gene>
<comment type="catalytic activity">
    <reaction evidence="7 8">
        <text>UDP-N-acetyl-alpha-D-muramoyl-L-alanine + D-glutamate + ATP = UDP-N-acetyl-alpha-D-muramoyl-L-alanyl-D-glutamate + ADP + phosphate + H(+)</text>
        <dbReference type="Rhea" id="RHEA:16429"/>
        <dbReference type="ChEBI" id="CHEBI:15378"/>
        <dbReference type="ChEBI" id="CHEBI:29986"/>
        <dbReference type="ChEBI" id="CHEBI:30616"/>
        <dbReference type="ChEBI" id="CHEBI:43474"/>
        <dbReference type="ChEBI" id="CHEBI:83898"/>
        <dbReference type="ChEBI" id="CHEBI:83900"/>
        <dbReference type="ChEBI" id="CHEBI:456216"/>
        <dbReference type="EC" id="6.3.2.9"/>
    </reaction>
</comment>
<feature type="domain" description="Mur ligase C-terminal" evidence="9">
    <location>
        <begin position="315"/>
        <end position="428"/>
    </location>
</feature>
<dbReference type="Gene3D" id="3.90.190.20">
    <property type="entry name" value="Mur ligase, C-terminal domain"/>
    <property type="match status" value="1"/>
</dbReference>
<name>A0A6M4GVE7_9PROT</name>
<keyword evidence="3 7" id="KW-0963">Cytoplasm</keyword>
<dbReference type="Pfam" id="PF02875">
    <property type="entry name" value="Mur_ligase_C"/>
    <property type="match status" value="1"/>
</dbReference>
<evidence type="ECO:0000313" key="12">
    <source>
        <dbReference type="Proteomes" id="UP000501534"/>
    </source>
</evidence>
<sequence>MSDDWKGRQVLVLGLGDSGLSTLRWLAKRGALLRAADSRASPPALGKIREEQAGLRLDLGAFAPALLEGVDTIVASPGIALREPILREAAQRGIEIVGDIEIFARELRGKGNARVIGVTGTNGKSTVTALACEMARAASLRAQAVGNIGLPVLDALEAAESQPVDVWAVELSSYQLETTSHLACDAATVLNVTQDHLDRYESMAHYAAAKARIFRSCRTRVVNRDDPVTLAMSERTSSTFTFGLGVPENDTEWGLDEARRAVRRGKRELFALDEVAIPGLHNAMNAMAAHALGTAIGLPEDAMAQAIRDFRGLPHRVQLVAETGGVRFYDDSKGTNVGASVAALEGFTQPVVLIAGGDGKGQDFSPLAPAVKARARAVVLIGRDSEAIAKALAGTGVTLERASSMEQAVRTAHALAKPGDAVLLSPACASLDMFRNYGHRGEVFAAAARAVVEGVR</sequence>
<dbReference type="GO" id="GO:0008764">
    <property type="term" value="F:UDP-N-acetylmuramoylalanine-D-glutamate ligase activity"/>
    <property type="evidence" value="ECO:0007669"/>
    <property type="project" value="UniProtKB-UniRule"/>
</dbReference>
<evidence type="ECO:0000256" key="6">
    <source>
        <dbReference type="ARBA" id="ARBA00022840"/>
    </source>
</evidence>
<dbReference type="SUPFAM" id="SSF51984">
    <property type="entry name" value="MurCD N-terminal domain"/>
    <property type="match status" value="1"/>
</dbReference>
<evidence type="ECO:0000256" key="2">
    <source>
        <dbReference type="ARBA" id="ARBA00004752"/>
    </source>
</evidence>
<dbReference type="InterPro" id="IPR004101">
    <property type="entry name" value="Mur_ligase_C"/>
</dbReference>
<comment type="pathway">
    <text evidence="2 7 8">Cell wall biogenesis; peptidoglycan biosynthesis.</text>
</comment>
<dbReference type="SUPFAM" id="SSF53623">
    <property type="entry name" value="MurD-like peptide ligases, catalytic domain"/>
    <property type="match status" value="1"/>
</dbReference>
<dbReference type="GO" id="GO:0051301">
    <property type="term" value="P:cell division"/>
    <property type="evidence" value="ECO:0007669"/>
    <property type="project" value="UniProtKB-KW"/>
</dbReference>
<comment type="subcellular location">
    <subcellularLocation>
        <location evidence="1 7 8">Cytoplasm</location>
    </subcellularLocation>
</comment>
<evidence type="ECO:0000256" key="3">
    <source>
        <dbReference type="ARBA" id="ARBA00022490"/>
    </source>
</evidence>
<comment type="similarity">
    <text evidence="7">Belongs to the MurCDEF family.</text>
</comment>
<keyword evidence="5 7" id="KW-0547">Nucleotide-binding</keyword>
<feature type="domain" description="Mur ligase central" evidence="10">
    <location>
        <begin position="118"/>
        <end position="292"/>
    </location>
</feature>
<evidence type="ECO:0000256" key="4">
    <source>
        <dbReference type="ARBA" id="ARBA00022598"/>
    </source>
</evidence>
<dbReference type="NCBIfam" id="TIGR01087">
    <property type="entry name" value="murD"/>
    <property type="match status" value="1"/>
</dbReference>
<keyword evidence="12" id="KW-1185">Reference proteome</keyword>
<dbReference type="Pfam" id="PF21799">
    <property type="entry name" value="MurD-like_N"/>
    <property type="match status" value="1"/>
</dbReference>